<protein>
    <submittedName>
        <fullName evidence="1">Uncharacterized protein</fullName>
    </submittedName>
</protein>
<evidence type="ECO:0000313" key="1">
    <source>
        <dbReference type="EMBL" id="KAK0442741.1"/>
    </source>
</evidence>
<dbReference type="AlphaFoldDB" id="A0AA39MPW9"/>
<reference evidence="1" key="1">
    <citation type="submission" date="2023-06" db="EMBL/GenBank/DDBJ databases">
        <authorList>
            <consortium name="Lawrence Berkeley National Laboratory"/>
            <person name="Ahrendt S."/>
            <person name="Sahu N."/>
            <person name="Indic B."/>
            <person name="Wong-Bajracharya J."/>
            <person name="Merenyi Z."/>
            <person name="Ke H.-M."/>
            <person name="Monk M."/>
            <person name="Kocsube S."/>
            <person name="Drula E."/>
            <person name="Lipzen A."/>
            <person name="Balint B."/>
            <person name="Henrissat B."/>
            <person name="Andreopoulos B."/>
            <person name="Martin F.M."/>
            <person name="Harder C.B."/>
            <person name="Rigling D."/>
            <person name="Ford K.L."/>
            <person name="Foster G.D."/>
            <person name="Pangilinan J."/>
            <person name="Papanicolaou A."/>
            <person name="Barry K."/>
            <person name="LaButti K."/>
            <person name="Viragh M."/>
            <person name="Koriabine M."/>
            <person name="Yan M."/>
            <person name="Riley R."/>
            <person name="Champramary S."/>
            <person name="Plett K.L."/>
            <person name="Tsai I.J."/>
            <person name="Slot J."/>
            <person name="Sipos G."/>
            <person name="Plett J."/>
            <person name="Nagy L.G."/>
            <person name="Grigoriev I.V."/>
        </authorList>
    </citation>
    <scope>NUCLEOTIDE SEQUENCE</scope>
    <source>
        <strain evidence="1">CCBAS 213</strain>
    </source>
</reference>
<dbReference type="Proteomes" id="UP001175211">
    <property type="component" value="Unassembled WGS sequence"/>
</dbReference>
<dbReference type="RefSeq" id="XP_060324428.1">
    <property type="nucleotide sequence ID" value="XM_060470195.1"/>
</dbReference>
<dbReference type="EMBL" id="JAUEPS010000063">
    <property type="protein sequence ID" value="KAK0442741.1"/>
    <property type="molecule type" value="Genomic_DNA"/>
</dbReference>
<gene>
    <name evidence="1" type="ORF">EV420DRAFT_1485284</name>
</gene>
<proteinExistence type="predicted"/>
<accession>A0AA39MPW9</accession>
<comment type="caution">
    <text evidence="1">The sequence shown here is derived from an EMBL/GenBank/DDBJ whole genome shotgun (WGS) entry which is preliminary data.</text>
</comment>
<sequence length="124" mass="14268">MTGIQLEEAQHTLELEMKARNMGTVYQQLDIQRQQATLIHKINQFHGLQQVFMLKLHLVLFLSKLCHIDSPAGFNAKNIKLFMLLELDNNAQRTCVCMPGVTAMEWHIYEAEAHDSLQKFCLGL</sequence>
<dbReference type="GeneID" id="85353743"/>
<evidence type="ECO:0000313" key="2">
    <source>
        <dbReference type="Proteomes" id="UP001175211"/>
    </source>
</evidence>
<organism evidence="1 2">
    <name type="scientific">Armillaria tabescens</name>
    <name type="common">Ringless honey mushroom</name>
    <name type="synonym">Agaricus tabescens</name>
    <dbReference type="NCBI Taxonomy" id="1929756"/>
    <lineage>
        <taxon>Eukaryota</taxon>
        <taxon>Fungi</taxon>
        <taxon>Dikarya</taxon>
        <taxon>Basidiomycota</taxon>
        <taxon>Agaricomycotina</taxon>
        <taxon>Agaricomycetes</taxon>
        <taxon>Agaricomycetidae</taxon>
        <taxon>Agaricales</taxon>
        <taxon>Marasmiineae</taxon>
        <taxon>Physalacriaceae</taxon>
        <taxon>Desarmillaria</taxon>
    </lineage>
</organism>
<name>A0AA39MPW9_ARMTA</name>
<keyword evidence="2" id="KW-1185">Reference proteome</keyword>